<feature type="binding site" evidence="2">
    <location>
        <position position="49"/>
    </location>
    <ligand>
        <name>Mg(2+)</name>
        <dbReference type="ChEBI" id="CHEBI:18420"/>
        <label>1</label>
    </ligand>
</feature>
<dbReference type="GO" id="GO:0009228">
    <property type="term" value="P:thiamine biosynthetic process"/>
    <property type="evidence" value="ECO:0007669"/>
    <property type="project" value="UniProtKB-KW"/>
</dbReference>
<evidence type="ECO:0000256" key="2">
    <source>
        <dbReference type="HAMAP-Rule" id="MF_02128"/>
    </source>
</evidence>
<dbReference type="SUPFAM" id="SSF56042">
    <property type="entry name" value="PurM C-terminal domain-like"/>
    <property type="match status" value="1"/>
</dbReference>
<dbReference type="Gene3D" id="3.90.650.10">
    <property type="entry name" value="PurM-like C-terminal domain"/>
    <property type="match status" value="1"/>
</dbReference>
<feature type="domain" description="PurM-like N-terminal" evidence="3">
    <location>
        <begin position="31"/>
        <end position="142"/>
    </location>
</feature>
<evidence type="ECO:0000313" key="5">
    <source>
        <dbReference type="EMBL" id="NOL51930.1"/>
    </source>
</evidence>
<reference evidence="5 6" key="1">
    <citation type="submission" date="2020-05" db="EMBL/GenBank/DDBJ databases">
        <authorList>
            <person name="Niu N."/>
        </authorList>
    </citation>
    <scope>NUCLEOTIDE SEQUENCE [LARGE SCALE GENOMIC DNA]</scope>
    <source>
        <strain evidence="5 6">3340-03</strain>
    </source>
</reference>
<keyword evidence="1 2" id="KW-0784">Thiamine biosynthesis</keyword>
<dbReference type="PANTHER" id="PTHR30270">
    <property type="entry name" value="THIAMINE-MONOPHOSPHATE KINASE"/>
    <property type="match status" value="1"/>
</dbReference>
<feature type="binding site" evidence="2">
    <location>
        <position position="223"/>
    </location>
    <ligand>
        <name>Mg(2+)</name>
        <dbReference type="ChEBI" id="CHEBI:18420"/>
        <label>5</label>
    </ligand>
</feature>
<dbReference type="Gene3D" id="3.30.1330.10">
    <property type="entry name" value="PurM-like, N-terminal domain"/>
    <property type="match status" value="1"/>
</dbReference>
<comment type="catalytic activity">
    <reaction evidence="2">
        <text>thiamine phosphate + ATP = thiamine diphosphate + ADP</text>
        <dbReference type="Rhea" id="RHEA:15913"/>
        <dbReference type="ChEBI" id="CHEBI:30616"/>
        <dbReference type="ChEBI" id="CHEBI:37575"/>
        <dbReference type="ChEBI" id="CHEBI:58937"/>
        <dbReference type="ChEBI" id="CHEBI:456216"/>
        <dbReference type="EC" id="2.7.4.16"/>
    </reaction>
</comment>
<dbReference type="RefSeq" id="WP_171680631.1">
    <property type="nucleotide sequence ID" value="NZ_JABGBN010000005.1"/>
</dbReference>
<feature type="binding site" evidence="2">
    <location>
        <position position="77"/>
    </location>
    <ligand>
        <name>Mg(2+)</name>
        <dbReference type="ChEBI" id="CHEBI:18420"/>
        <label>2</label>
    </ligand>
</feature>
<evidence type="ECO:0000256" key="1">
    <source>
        <dbReference type="ARBA" id="ARBA00022977"/>
    </source>
</evidence>
<dbReference type="InterPro" id="IPR002093">
    <property type="entry name" value="BRCA2_repeat"/>
</dbReference>
<feature type="binding site" evidence="2">
    <location>
        <position position="220"/>
    </location>
    <ligand>
        <name>Mg(2+)</name>
        <dbReference type="ChEBI" id="CHEBI:18420"/>
        <label>3</label>
    </ligand>
</feature>
<dbReference type="InterPro" id="IPR036676">
    <property type="entry name" value="PurM-like_C_sf"/>
</dbReference>
<comment type="similarity">
    <text evidence="2">Belongs to the thiamine-monophosphate kinase family.</text>
</comment>
<evidence type="ECO:0000313" key="6">
    <source>
        <dbReference type="Proteomes" id="UP000537862"/>
    </source>
</evidence>
<protein>
    <recommendedName>
        <fullName evidence="2">Thiamine-monophosphate kinase</fullName>
        <shortName evidence="2">TMP kinase</shortName>
        <shortName evidence="2">Thiamine-phosphate kinase</shortName>
        <ecNumber evidence="2">2.7.4.16</ecNumber>
    </recommendedName>
</protein>
<keyword evidence="2 5" id="KW-0418">Kinase</keyword>
<keyword evidence="6" id="KW-1185">Reference proteome</keyword>
<dbReference type="HAMAP" id="MF_02128">
    <property type="entry name" value="TMP_kinase"/>
    <property type="match status" value="1"/>
</dbReference>
<dbReference type="EC" id="2.7.4.16" evidence="2"/>
<keyword evidence="2 5" id="KW-0808">Transferase</keyword>
<gene>
    <name evidence="2 5" type="primary">thiL</name>
    <name evidence="5" type="ORF">HKX39_07070</name>
</gene>
<dbReference type="UniPathway" id="UPA00060">
    <property type="reaction ID" value="UER00142"/>
</dbReference>
<proteinExistence type="inferred from homology"/>
<feature type="binding site" evidence="2">
    <location>
        <position position="124"/>
    </location>
    <ligand>
        <name>Mg(2+)</name>
        <dbReference type="ChEBI" id="CHEBI:18420"/>
        <label>1</label>
    </ligand>
</feature>
<dbReference type="GO" id="GO:0005524">
    <property type="term" value="F:ATP binding"/>
    <property type="evidence" value="ECO:0007669"/>
    <property type="project" value="UniProtKB-UniRule"/>
</dbReference>
<dbReference type="Pfam" id="PF02769">
    <property type="entry name" value="AIRS_C"/>
    <property type="match status" value="1"/>
</dbReference>
<feature type="binding site" evidence="2">
    <location>
        <begin position="123"/>
        <end position="124"/>
    </location>
    <ligand>
        <name>ATP</name>
        <dbReference type="ChEBI" id="CHEBI:30616"/>
    </ligand>
</feature>
<evidence type="ECO:0000259" key="3">
    <source>
        <dbReference type="Pfam" id="PF00586"/>
    </source>
</evidence>
<feature type="binding site" evidence="2">
    <location>
        <position position="56"/>
    </location>
    <ligand>
        <name>substrate</name>
    </ligand>
</feature>
<organism evidence="5 6">
    <name type="scientific">Pelistega suis</name>
    <dbReference type="NCBI Taxonomy" id="1631957"/>
    <lineage>
        <taxon>Bacteria</taxon>
        <taxon>Pseudomonadati</taxon>
        <taxon>Pseudomonadota</taxon>
        <taxon>Betaproteobacteria</taxon>
        <taxon>Burkholderiales</taxon>
        <taxon>Alcaligenaceae</taxon>
        <taxon>Pelistega</taxon>
    </lineage>
</organism>
<dbReference type="GO" id="GO:0009030">
    <property type="term" value="F:thiamine-phosphate kinase activity"/>
    <property type="evidence" value="ECO:0007669"/>
    <property type="project" value="UniProtKB-UniRule"/>
</dbReference>
<keyword evidence="2" id="KW-0547">Nucleotide-binding</keyword>
<feature type="binding site" evidence="2">
    <location>
        <position position="149"/>
    </location>
    <ligand>
        <name>ATP</name>
        <dbReference type="ChEBI" id="CHEBI:30616"/>
    </ligand>
</feature>
<feature type="binding site" evidence="2">
    <location>
        <position position="47"/>
    </location>
    <ligand>
        <name>Mg(2+)</name>
        <dbReference type="ChEBI" id="CHEBI:18420"/>
        <label>4</label>
    </ligand>
</feature>
<keyword evidence="2" id="KW-0479">Metal-binding</keyword>
<dbReference type="InterPro" id="IPR006283">
    <property type="entry name" value="ThiL-like"/>
</dbReference>
<dbReference type="InterPro" id="IPR010918">
    <property type="entry name" value="PurM-like_C_dom"/>
</dbReference>
<dbReference type="NCBIfam" id="TIGR01379">
    <property type="entry name" value="thiL"/>
    <property type="match status" value="1"/>
</dbReference>
<dbReference type="InterPro" id="IPR036921">
    <property type="entry name" value="PurM-like_N_sf"/>
</dbReference>
<comment type="function">
    <text evidence="2">Catalyzes the ATP-dependent phosphorylation of thiamine-monophosphate (TMP) to form thiamine-pyrophosphate (TPP), the active form of vitamin B1.</text>
</comment>
<comment type="miscellaneous">
    <text evidence="2">Reaction mechanism of ThiL seems to utilize a direct, inline transfer of the gamma-phosphate of ATP to TMP rather than a phosphorylated enzyme intermediate.</text>
</comment>
<dbReference type="Proteomes" id="UP000537862">
    <property type="component" value="Unassembled WGS sequence"/>
</dbReference>
<feature type="binding site" evidence="2">
    <location>
        <position position="270"/>
    </location>
    <ligand>
        <name>substrate</name>
    </ligand>
</feature>
<name>A0A849P359_9BURK</name>
<feature type="binding site" evidence="2">
    <location>
        <position position="77"/>
    </location>
    <ligand>
        <name>Mg(2+)</name>
        <dbReference type="ChEBI" id="CHEBI:18420"/>
        <label>3</label>
    </ligand>
</feature>
<sequence length="336" mass="36000">MSGEFDVIQRYFSQTKGQLSNNPYVKLGVADDCAIFQTTAGKQIATSKDLLIEGRHFFSDVDPYALGHKALAVNLSDLAAMGAKPIACLLGLALPSVDEKWLSAFSSGFYALADKYHCPLIGGDTTRSEHGITLSVTVFGEVQPPYLMRNQAQIGDIVWVSGVLGAAHTALELLFLEKQGVTLSAEQGILLEQTRAALEYPEPRLALGQSLVGIAHAALDISDGFLQDFGHIVKQSQVSAIIEEYRLPVHAALESLSWASKRTAVLTGGDVYELCFTAPAQRSAEVLALSQQLGIPLTAVGHIVAPQASQFEVDVIDADGKSVVFPRGGFDHFATE</sequence>
<comment type="pathway">
    <text evidence="2">Cofactor biosynthesis; thiamine diphosphate biosynthesis; thiamine diphosphate from thiamine phosphate: step 1/1.</text>
</comment>
<comment type="caution">
    <text evidence="5">The sequence shown here is derived from an EMBL/GenBank/DDBJ whole genome shotgun (WGS) entry which is preliminary data.</text>
</comment>
<keyword evidence="2" id="KW-0067">ATP-binding</keyword>
<dbReference type="SUPFAM" id="SSF55326">
    <property type="entry name" value="PurM N-terminal domain-like"/>
    <property type="match status" value="1"/>
</dbReference>
<dbReference type="PIRSF" id="PIRSF005303">
    <property type="entry name" value="Thiam_monoph_kin"/>
    <property type="match status" value="1"/>
</dbReference>
<feature type="domain" description="PurM-like C-terminal" evidence="4">
    <location>
        <begin position="155"/>
        <end position="312"/>
    </location>
</feature>
<dbReference type="InterPro" id="IPR016188">
    <property type="entry name" value="PurM-like_N"/>
</dbReference>
<dbReference type="GO" id="GO:0000287">
    <property type="term" value="F:magnesium ion binding"/>
    <property type="evidence" value="ECO:0007669"/>
    <property type="project" value="UniProtKB-UniRule"/>
</dbReference>
<dbReference type="PROSITE" id="PS50138">
    <property type="entry name" value="BRCA2_REPEAT"/>
    <property type="match status" value="1"/>
</dbReference>
<keyword evidence="2" id="KW-0460">Magnesium</keyword>
<feature type="binding site" evidence="2">
    <location>
        <position position="32"/>
    </location>
    <ligand>
        <name>Mg(2+)</name>
        <dbReference type="ChEBI" id="CHEBI:18420"/>
        <label>3</label>
    </ligand>
</feature>
<dbReference type="EMBL" id="JABGBN010000005">
    <property type="protein sequence ID" value="NOL51930.1"/>
    <property type="molecule type" value="Genomic_DNA"/>
</dbReference>
<feature type="binding site" evidence="2">
    <location>
        <position position="77"/>
    </location>
    <ligand>
        <name>Mg(2+)</name>
        <dbReference type="ChEBI" id="CHEBI:18420"/>
        <label>4</label>
    </ligand>
</feature>
<comment type="caution">
    <text evidence="2">Lacks conserved residue(s) required for the propagation of feature annotation.</text>
</comment>
<accession>A0A849P359</accession>
<feature type="binding site" evidence="2">
    <location>
        <position position="330"/>
    </location>
    <ligand>
        <name>substrate</name>
    </ligand>
</feature>
<dbReference type="CDD" id="cd02194">
    <property type="entry name" value="ThiL"/>
    <property type="match status" value="1"/>
</dbReference>
<dbReference type="AlphaFoldDB" id="A0A849P359"/>
<dbReference type="GO" id="GO:0009229">
    <property type="term" value="P:thiamine diphosphate biosynthetic process"/>
    <property type="evidence" value="ECO:0007669"/>
    <property type="project" value="UniProtKB-UniRule"/>
</dbReference>
<feature type="binding site" evidence="2">
    <location>
        <position position="49"/>
    </location>
    <ligand>
        <name>Mg(2+)</name>
        <dbReference type="ChEBI" id="CHEBI:18420"/>
        <label>2</label>
    </ligand>
</feature>
<feature type="binding site" evidence="2">
    <location>
        <position position="222"/>
    </location>
    <ligand>
        <name>ATP</name>
        <dbReference type="ChEBI" id="CHEBI:30616"/>
    </ligand>
</feature>
<dbReference type="Pfam" id="PF00586">
    <property type="entry name" value="AIRS"/>
    <property type="match status" value="1"/>
</dbReference>
<feature type="binding site" evidence="2">
    <location>
        <position position="32"/>
    </location>
    <ligand>
        <name>Mg(2+)</name>
        <dbReference type="ChEBI" id="CHEBI:18420"/>
        <label>4</label>
    </ligand>
</feature>
<dbReference type="PANTHER" id="PTHR30270:SF0">
    <property type="entry name" value="THIAMINE-MONOPHOSPHATE KINASE"/>
    <property type="match status" value="1"/>
</dbReference>
<evidence type="ECO:0000259" key="4">
    <source>
        <dbReference type="Pfam" id="PF02769"/>
    </source>
</evidence>